<feature type="region of interest" description="Disordered" evidence="4">
    <location>
        <begin position="500"/>
        <end position="533"/>
    </location>
</feature>
<dbReference type="SUPFAM" id="SSF81296">
    <property type="entry name" value="E set domains"/>
    <property type="match status" value="1"/>
</dbReference>
<comment type="subcellular location">
    <subcellularLocation>
        <location evidence="1">Cytoplasm</location>
    </subcellularLocation>
</comment>
<feature type="region of interest" description="Disordered" evidence="4">
    <location>
        <begin position="433"/>
        <end position="452"/>
    </location>
</feature>
<evidence type="ECO:0000256" key="4">
    <source>
        <dbReference type="SAM" id="MobiDB-lite"/>
    </source>
</evidence>
<feature type="compositionally biased region" description="Low complexity" evidence="4">
    <location>
        <begin position="79"/>
        <end position="89"/>
    </location>
</feature>
<dbReference type="Gene3D" id="2.60.40.10">
    <property type="entry name" value="Immunoglobulins"/>
    <property type="match status" value="1"/>
</dbReference>
<evidence type="ECO:0000313" key="7">
    <source>
        <dbReference type="Proteomes" id="UP000053611"/>
    </source>
</evidence>
<dbReference type="PANTHER" id="PTHR10343:SF84">
    <property type="entry name" value="5'-AMP-ACTIVATED PROTEIN KINASE SUBUNIT BETA-1"/>
    <property type="match status" value="1"/>
</dbReference>
<feature type="compositionally biased region" description="Polar residues" evidence="4">
    <location>
        <begin position="69"/>
        <end position="78"/>
    </location>
</feature>
<keyword evidence="3" id="KW-0963">Cytoplasm</keyword>
<dbReference type="EMBL" id="KQ087189">
    <property type="protein sequence ID" value="KLT44056.1"/>
    <property type="molecule type" value="Genomic_DNA"/>
</dbReference>
<protein>
    <recommendedName>
        <fullName evidence="5">Association with the SNF1 complex (ASC) domain-containing protein</fullName>
    </recommendedName>
</protein>
<dbReference type="InterPro" id="IPR050827">
    <property type="entry name" value="CRP1_MDG1_kinase"/>
</dbReference>
<dbReference type="CDD" id="cd02859">
    <property type="entry name" value="E_set_AMPKbeta_like_N"/>
    <property type="match status" value="1"/>
</dbReference>
<dbReference type="SUPFAM" id="SSF160219">
    <property type="entry name" value="AMPKBI-like"/>
    <property type="match status" value="1"/>
</dbReference>
<feature type="compositionally biased region" description="Pro residues" evidence="4">
    <location>
        <begin position="238"/>
        <end position="251"/>
    </location>
</feature>
<dbReference type="GeneID" id="28981346"/>
<feature type="compositionally biased region" description="Low complexity" evidence="4">
    <location>
        <begin position="55"/>
        <end position="68"/>
    </location>
</feature>
<feature type="domain" description="Association with the SNF1 complex (ASC)" evidence="5">
    <location>
        <begin position="371"/>
        <end position="503"/>
    </location>
</feature>
<evidence type="ECO:0000313" key="6">
    <source>
        <dbReference type="EMBL" id="KLT44056.1"/>
    </source>
</evidence>
<feature type="compositionally biased region" description="Low complexity" evidence="4">
    <location>
        <begin position="516"/>
        <end position="533"/>
    </location>
</feature>
<evidence type="ECO:0000256" key="1">
    <source>
        <dbReference type="ARBA" id="ARBA00004496"/>
    </source>
</evidence>
<dbReference type="STRING" id="879819.A0A0J0XSI9"/>
<dbReference type="GO" id="GO:0019901">
    <property type="term" value="F:protein kinase binding"/>
    <property type="evidence" value="ECO:0007669"/>
    <property type="project" value="TreeGrafter"/>
</dbReference>
<feature type="region of interest" description="Disordered" evidence="4">
    <location>
        <begin position="214"/>
        <end position="266"/>
    </location>
</feature>
<organism evidence="6 7">
    <name type="scientific">Cutaneotrichosporon oleaginosum</name>
    <dbReference type="NCBI Taxonomy" id="879819"/>
    <lineage>
        <taxon>Eukaryota</taxon>
        <taxon>Fungi</taxon>
        <taxon>Dikarya</taxon>
        <taxon>Basidiomycota</taxon>
        <taxon>Agaricomycotina</taxon>
        <taxon>Tremellomycetes</taxon>
        <taxon>Trichosporonales</taxon>
        <taxon>Trichosporonaceae</taxon>
        <taxon>Cutaneotrichosporon</taxon>
    </lineage>
</organism>
<dbReference type="Pfam" id="PF16561">
    <property type="entry name" value="AMPK1_CBM"/>
    <property type="match status" value="1"/>
</dbReference>
<dbReference type="SMART" id="SM01010">
    <property type="entry name" value="AMPKBI"/>
    <property type="match status" value="1"/>
</dbReference>
<dbReference type="InterPro" id="IPR013783">
    <property type="entry name" value="Ig-like_fold"/>
</dbReference>
<feature type="compositionally biased region" description="Low complexity" evidence="4">
    <location>
        <begin position="107"/>
        <end position="152"/>
    </location>
</feature>
<keyword evidence="7" id="KW-1185">Reference proteome</keyword>
<dbReference type="RefSeq" id="XP_018280547.1">
    <property type="nucleotide sequence ID" value="XM_018420743.1"/>
</dbReference>
<dbReference type="GO" id="GO:0005737">
    <property type="term" value="C:cytoplasm"/>
    <property type="evidence" value="ECO:0007669"/>
    <property type="project" value="UniProtKB-SubCell"/>
</dbReference>
<dbReference type="InterPro" id="IPR014756">
    <property type="entry name" value="Ig_E-set"/>
</dbReference>
<dbReference type="PANTHER" id="PTHR10343">
    <property type="entry name" value="5'-AMP-ACTIVATED PROTEIN KINASE , BETA SUBUNIT"/>
    <property type="match status" value="1"/>
</dbReference>
<evidence type="ECO:0000256" key="2">
    <source>
        <dbReference type="ARBA" id="ARBA00010926"/>
    </source>
</evidence>
<feature type="compositionally biased region" description="Polar residues" evidence="4">
    <location>
        <begin position="168"/>
        <end position="180"/>
    </location>
</feature>
<dbReference type="InterPro" id="IPR037256">
    <property type="entry name" value="ASC_dom_sf"/>
</dbReference>
<feature type="region of interest" description="Disordered" evidence="4">
    <location>
        <begin position="1"/>
        <end position="180"/>
    </location>
</feature>
<proteinExistence type="inferred from homology"/>
<dbReference type="InterPro" id="IPR006828">
    <property type="entry name" value="ASC_dom"/>
</dbReference>
<comment type="similarity">
    <text evidence="2">Belongs to the 5'-AMP-activated protein kinase beta subunit family.</text>
</comment>
<dbReference type="GO" id="GO:0007165">
    <property type="term" value="P:signal transduction"/>
    <property type="evidence" value="ECO:0007669"/>
    <property type="project" value="UniProtKB-ARBA"/>
</dbReference>
<sequence>MGNTPSQHHPHGSHSSPGAKGAQPSTSPPTDLGRASSQRRHPNLRLPMPQRGLSQQQGQQGTQPTTHGVSTPLSENPTSPSAAKPGSSSPRRRKSLELPDLNKLSFTPASPQPTTATQTANASASPAAATSALPSSNAPGGSTSAIGAAASSHQRTNSAAGRAVGSGSPMSPSKAASTGSVIPGVTVVPVNDSSTHVPSRPIPIRSPRAVAAELPLDRAHRPRPQVKPVDSPLRTGLTPPPPTASATPAPPAAGTGADDGTAKNDGLVDVPIQWNGGGKAVYVTGNFADNWRGRVKLKKSTHDFNTVLRLAPGQYRLKFIVDDSWRCSKAIPTATDDDGTLVNWIEVDAPKTEEELAAEWAMDAKPATKAEDVDPQQWTSELPTALVLYQYLEELPQMYSNDVLRQFVSTAPYFAPVPKPPQLPRILEKVILNSDPRRPPEPNPPTASGTQAEAVDDNAILPTPSHVVLNHLMASAQKNGTLGVATTSRYHKKYVSTLLFKSSSPPSDDKQPVPSPQERAAALAAAAANAPSS</sequence>
<dbReference type="InterPro" id="IPR032640">
    <property type="entry name" value="AMPK1_CBM"/>
</dbReference>
<evidence type="ECO:0000259" key="5">
    <source>
        <dbReference type="SMART" id="SM01010"/>
    </source>
</evidence>
<dbReference type="AlphaFoldDB" id="A0A0J0XSI9"/>
<gene>
    <name evidence="6" type="ORF">CC85DRAFT_257470</name>
</gene>
<dbReference type="Pfam" id="PF04739">
    <property type="entry name" value="AMPKBI"/>
    <property type="match status" value="1"/>
</dbReference>
<dbReference type="Gene3D" id="6.20.250.60">
    <property type="match status" value="1"/>
</dbReference>
<dbReference type="GO" id="GO:0031588">
    <property type="term" value="C:nucleotide-activated protein kinase complex"/>
    <property type="evidence" value="ECO:0007669"/>
    <property type="project" value="TreeGrafter"/>
</dbReference>
<evidence type="ECO:0000256" key="3">
    <source>
        <dbReference type="ARBA" id="ARBA00022490"/>
    </source>
</evidence>
<dbReference type="Proteomes" id="UP000053611">
    <property type="component" value="Unassembled WGS sequence"/>
</dbReference>
<dbReference type="FunFam" id="2.60.40.10:FF:000562">
    <property type="entry name" value="Snf1 kinase complex beta-subunit Gal83"/>
    <property type="match status" value="1"/>
</dbReference>
<dbReference type="OrthoDB" id="531008at2759"/>
<name>A0A0J0XSI9_9TREE</name>
<dbReference type="GO" id="GO:0005634">
    <property type="term" value="C:nucleus"/>
    <property type="evidence" value="ECO:0007669"/>
    <property type="project" value="TreeGrafter"/>
</dbReference>
<accession>A0A0J0XSI9</accession>
<reference evidence="6 7" key="1">
    <citation type="submission" date="2015-03" db="EMBL/GenBank/DDBJ databases">
        <title>Genomics and transcriptomics of the oil-accumulating basidiomycete yeast T. oleaginosus allow insights into substrate utilization and the diverse evolutionary trajectories of mating systems in fungi.</title>
        <authorList>
            <consortium name="DOE Joint Genome Institute"/>
            <person name="Kourist R."/>
            <person name="Kracht O."/>
            <person name="Bracharz F."/>
            <person name="Lipzen A."/>
            <person name="Nolan M."/>
            <person name="Ohm R."/>
            <person name="Grigoriev I."/>
            <person name="Sun S."/>
            <person name="Heitman J."/>
            <person name="Bruck T."/>
            <person name="Nowrousian M."/>
        </authorList>
    </citation>
    <scope>NUCLEOTIDE SEQUENCE [LARGE SCALE GENOMIC DNA]</scope>
    <source>
        <strain evidence="6 7">IBC0246</strain>
    </source>
</reference>